<dbReference type="PANTHER" id="PTHR45453:SF1">
    <property type="entry name" value="PHOSPHATE REGULON SENSOR PROTEIN PHOR"/>
    <property type="match status" value="1"/>
</dbReference>
<evidence type="ECO:0000256" key="6">
    <source>
        <dbReference type="ARBA" id="ARBA00023012"/>
    </source>
</evidence>
<dbReference type="Pfam" id="PF02518">
    <property type="entry name" value="HATPase_c"/>
    <property type="match status" value="1"/>
</dbReference>
<dbReference type="InterPro" id="IPR003594">
    <property type="entry name" value="HATPase_dom"/>
</dbReference>
<organism evidence="10 11">
    <name type="scientific">Candidatus Saccharimonas aalborgensis</name>
    <dbReference type="NCBI Taxonomy" id="1332188"/>
    <lineage>
        <taxon>Bacteria</taxon>
        <taxon>Candidatus Saccharimonadota</taxon>
        <taxon>Candidatus Saccharimonadia</taxon>
        <taxon>Candidatus Saccharimonadales</taxon>
        <taxon>Candidatus Saccharimonadaceae</taxon>
        <taxon>Candidatus Saccharimonas</taxon>
    </lineage>
</organism>
<evidence type="ECO:0000256" key="2">
    <source>
        <dbReference type="ARBA" id="ARBA00012438"/>
    </source>
</evidence>
<keyword evidence="6" id="KW-0902">Two-component regulatory system</keyword>
<feature type="transmembrane region" description="Helical" evidence="8">
    <location>
        <begin position="121"/>
        <end position="139"/>
    </location>
</feature>
<comment type="catalytic activity">
    <reaction evidence="1">
        <text>ATP + protein L-histidine = ADP + protein N-phospho-L-histidine.</text>
        <dbReference type="EC" id="2.7.13.3"/>
    </reaction>
</comment>
<name>R4PWL5_9BACT</name>
<dbReference type="EC" id="2.7.13.3" evidence="2"/>
<dbReference type="EMBL" id="CP005957">
    <property type="protein sequence ID" value="AGL62670.1"/>
    <property type="molecule type" value="Genomic_DNA"/>
</dbReference>
<dbReference type="KEGG" id="saal:L336_0971"/>
<dbReference type="InterPro" id="IPR035965">
    <property type="entry name" value="PAS-like_dom_sf"/>
</dbReference>
<dbReference type="SUPFAM" id="SSF55874">
    <property type="entry name" value="ATPase domain of HSP90 chaperone/DNA topoisomerase II/histidine kinase"/>
    <property type="match status" value="1"/>
</dbReference>
<dbReference type="InterPro" id="IPR000014">
    <property type="entry name" value="PAS"/>
</dbReference>
<gene>
    <name evidence="10" type="ORF">L336_0971</name>
</gene>
<evidence type="ECO:0000256" key="8">
    <source>
        <dbReference type="SAM" id="Phobius"/>
    </source>
</evidence>
<dbReference type="SMART" id="SM00387">
    <property type="entry name" value="HATPase_c"/>
    <property type="match status" value="1"/>
</dbReference>
<evidence type="ECO:0000256" key="5">
    <source>
        <dbReference type="ARBA" id="ARBA00022777"/>
    </source>
</evidence>
<dbReference type="InterPro" id="IPR036890">
    <property type="entry name" value="HATPase_C_sf"/>
</dbReference>
<evidence type="ECO:0000313" key="11">
    <source>
        <dbReference type="Proteomes" id="UP000013893"/>
    </source>
</evidence>
<dbReference type="Gene3D" id="3.30.565.10">
    <property type="entry name" value="Histidine kinase-like ATPase, C-terminal domain"/>
    <property type="match status" value="1"/>
</dbReference>
<dbReference type="PROSITE" id="PS50109">
    <property type="entry name" value="HIS_KIN"/>
    <property type="match status" value="1"/>
</dbReference>
<dbReference type="RefSeq" id="WP_015642120.1">
    <property type="nucleotide sequence ID" value="NC_021219.1"/>
</dbReference>
<dbReference type="PRINTS" id="PR00344">
    <property type="entry name" value="BCTRLSENSOR"/>
</dbReference>
<feature type="transmembrane region" description="Helical" evidence="8">
    <location>
        <begin position="47"/>
        <end position="69"/>
    </location>
</feature>
<dbReference type="Gene3D" id="1.10.287.130">
    <property type="match status" value="1"/>
</dbReference>
<evidence type="ECO:0000256" key="3">
    <source>
        <dbReference type="ARBA" id="ARBA00022553"/>
    </source>
</evidence>
<dbReference type="SMART" id="SM00388">
    <property type="entry name" value="HisKA"/>
    <property type="match status" value="1"/>
</dbReference>
<dbReference type="STRING" id="1332188.L336_0971"/>
<keyword evidence="7 8" id="KW-0472">Membrane</keyword>
<evidence type="ECO:0000256" key="4">
    <source>
        <dbReference type="ARBA" id="ARBA00022679"/>
    </source>
</evidence>
<dbReference type="AlphaFoldDB" id="R4PWL5"/>
<dbReference type="Gene3D" id="3.30.450.20">
    <property type="entry name" value="PAS domain"/>
    <property type="match status" value="1"/>
</dbReference>
<feature type="transmembrane region" description="Helical" evidence="8">
    <location>
        <begin position="81"/>
        <end position="109"/>
    </location>
</feature>
<keyword evidence="8" id="KW-1133">Transmembrane helix</keyword>
<feature type="domain" description="Histidine kinase" evidence="9">
    <location>
        <begin position="319"/>
        <end position="537"/>
    </location>
</feature>
<evidence type="ECO:0000256" key="1">
    <source>
        <dbReference type="ARBA" id="ARBA00000085"/>
    </source>
</evidence>
<keyword evidence="4" id="KW-0808">Transferase</keyword>
<dbReference type="InterPro" id="IPR003661">
    <property type="entry name" value="HisK_dim/P_dom"/>
</dbReference>
<dbReference type="Pfam" id="PF13426">
    <property type="entry name" value="PAS_9"/>
    <property type="match status" value="1"/>
</dbReference>
<keyword evidence="8" id="KW-0812">Transmembrane</keyword>
<dbReference type="GO" id="GO:0005886">
    <property type="term" value="C:plasma membrane"/>
    <property type="evidence" value="ECO:0007669"/>
    <property type="project" value="TreeGrafter"/>
</dbReference>
<dbReference type="CDD" id="cd00130">
    <property type="entry name" value="PAS"/>
    <property type="match status" value="1"/>
</dbReference>
<dbReference type="GO" id="GO:0016036">
    <property type="term" value="P:cellular response to phosphate starvation"/>
    <property type="evidence" value="ECO:0007669"/>
    <property type="project" value="TreeGrafter"/>
</dbReference>
<dbReference type="InterPro" id="IPR005467">
    <property type="entry name" value="His_kinase_dom"/>
</dbReference>
<dbReference type="HOGENOM" id="CLU_504062_0_0_0"/>
<dbReference type="InterPro" id="IPR036097">
    <property type="entry name" value="HisK_dim/P_sf"/>
</dbReference>
<dbReference type="PANTHER" id="PTHR45453">
    <property type="entry name" value="PHOSPHATE REGULON SENSOR PROTEIN PHOR"/>
    <property type="match status" value="1"/>
</dbReference>
<accession>R4PWL5</accession>
<dbReference type="SUPFAM" id="SSF47384">
    <property type="entry name" value="Homodimeric domain of signal transducing histidine kinase"/>
    <property type="match status" value="1"/>
</dbReference>
<proteinExistence type="predicted"/>
<sequence length="537" mass="59860">MMSEGGLPNVNARTEQLIRFAGFLVPVILMFYGLLLMMGAVKNEHPFNLTAFAYISVGWAILSVYQFLVPAKTRLDTAVRLVLYHALSVAYILFVSGLDMPFMATWVVLLLASFTFWGRDGLNLSILALFATMLADILLTMDQAEYIARDIMYFLGTLLVGYVAATIMSIQRVDRDELARSQSEESHQRDRIMTLVNNLADGILSTDNHGVIQVFNAATLNLLDTNTSLNGKHIDDVIRLLDKDNKRFKFSSAFRSARGVISRDDLSATISEETLHLSVIFSPIRGTDSDDETDGYIVILRDITKQKSLEEERDEFISVVSHELRTPITIAEGTLSNVQLMMTREDIPKATLATNVTIAHDQVLFLAKMVNDLSTLSRAERGVADAPESINVSDLIHDLYNEYAPQAETKGLKFNLDLDPGLGEVVASRLYLKELLQNFVTNAIKYTKEGSVLVSVKAADTTLKFSVQDTGIGMSKSDQKHVFEKFWRSEDYRTRETGGTGLGLYVARKLAKKLGVTIEMTSRLNHGSTFGFSMSRR</sequence>
<dbReference type="InterPro" id="IPR050351">
    <property type="entry name" value="BphY/WalK/GraS-like"/>
</dbReference>
<evidence type="ECO:0000313" key="10">
    <source>
        <dbReference type="EMBL" id="AGL62670.1"/>
    </source>
</evidence>
<feature type="transmembrane region" description="Helical" evidence="8">
    <location>
        <begin position="20"/>
        <end position="41"/>
    </location>
</feature>
<dbReference type="InterPro" id="IPR004358">
    <property type="entry name" value="Sig_transdc_His_kin-like_C"/>
</dbReference>
<keyword evidence="5 10" id="KW-0418">Kinase</keyword>
<protein>
    <recommendedName>
        <fullName evidence="2">histidine kinase</fullName>
        <ecNumber evidence="2">2.7.13.3</ecNumber>
    </recommendedName>
</protein>
<keyword evidence="3" id="KW-0597">Phosphoprotein</keyword>
<dbReference type="Pfam" id="PF00512">
    <property type="entry name" value="HisKA"/>
    <property type="match status" value="1"/>
</dbReference>
<dbReference type="NCBIfam" id="TIGR00229">
    <property type="entry name" value="sensory_box"/>
    <property type="match status" value="1"/>
</dbReference>
<dbReference type="CDD" id="cd00082">
    <property type="entry name" value="HisKA"/>
    <property type="match status" value="1"/>
</dbReference>
<feature type="transmembrane region" description="Helical" evidence="8">
    <location>
        <begin position="151"/>
        <end position="170"/>
    </location>
</feature>
<evidence type="ECO:0000259" key="9">
    <source>
        <dbReference type="PROSITE" id="PS50109"/>
    </source>
</evidence>
<dbReference type="SUPFAM" id="SSF55785">
    <property type="entry name" value="PYP-like sensor domain (PAS domain)"/>
    <property type="match status" value="1"/>
</dbReference>
<reference evidence="10 11" key="1">
    <citation type="journal article" date="2013" name="Nat. Biotechnol.">
        <title>Genome sequences of rare, uncultured bacteria obtained by differential coverage binning of multiple metagenomes.</title>
        <authorList>
            <person name="Albertsen M."/>
            <person name="Hugenholtz P."/>
            <person name="Skarshewski A."/>
            <person name="Nielsen K.L."/>
            <person name="Tyson G.W."/>
            <person name="Nielsen P.H."/>
        </authorList>
    </citation>
    <scope>NUCLEOTIDE SEQUENCE [LARGE SCALE GENOMIC DNA]</scope>
    <source>
        <strain evidence="10">TM71</strain>
    </source>
</reference>
<dbReference type="GO" id="GO:0004721">
    <property type="term" value="F:phosphoprotein phosphatase activity"/>
    <property type="evidence" value="ECO:0007669"/>
    <property type="project" value="TreeGrafter"/>
</dbReference>
<dbReference type="Proteomes" id="UP000013893">
    <property type="component" value="Chromosome"/>
</dbReference>
<dbReference type="GO" id="GO:0000155">
    <property type="term" value="F:phosphorelay sensor kinase activity"/>
    <property type="evidence" value="ECO:0007669"/>
    <property type="project" value="InterPro"/>
</dbReference>
<evidence type="ECO:0000256" key="7">
    <source>
        <dbReference type="ARBA" id="ARBA00023136"/>
    </source>
</evidence>
<keyword evidence="11" id="KW-1185">Reference proteome</keyword>